<dbReference type="eggNOG" id="COG3386">
    <property type="taxonomic scope" value="Bacteria"/>
</dbReference>
<dbReference type="STRING" id="1121927.GOHSU_22_00540"/>
<dbReference type="InterPro" id="IPR018119">
    <property type="entry name" value="Strictosidine_synth_cons-reg"/>
</dbReference>
<sequence>MVCLPDGRVITGLDDGRLIAVDPNTDGVEVLADTAGHLLGLEVLPDGSVVMCDHDRGVLHLEGGRGRPTVMVDVVDDRPLRFASNVVAAADGTLYISASSQRYTIDNWRSDLIEHAGSGRLIRRQSDGKVETLLHDLQFANGLVLAPDESFVLIAETGASRITRYWLTGERRGETEVVIDGLPGYPDNLTIGSDGLIWCALAAPRNPVLEGIHKLPIRARKVLARVPERLGPSPEDVVWVIAFDFDGNLVHDIKPKGVDYTFVTSVAERDGVLYFGTIVDNALGVYTPD</sequence>
<evidence type="ECO:0000313" key="5">
    <source>
        <dbReference type="EMBL" id="GAC57594.1"/>
    </source>
</evidence>
<dbReference type="AlphaFoldDB" id="L7L9K6"/>
<keyword evidence="3" id="KW-0325">Glycoprotein</keyword>
<dbReference type="Proteomes" id="UP000053405">
    <property type="component" value="Unassembled WGS sequence"/>
</dbReference>
<reference evidence="5 6" key="1">
    <citation type="submission" date="2012-12" db="EMBL/GenBank/DDBJ databases">
        <title>Whole genome shotgun sequence of Gordonia hirsuta NBRC 16056.</title>
        <authorList>
            <person name="Isaki-Nakamura S."/>
            <person name="Hosoyama A."/>
            <person name="Tsuchikane K."/>
            <person name="Katsumata H."/>
            <person name="Baba S."/>
            <person name="Yamazaki S."/>
            <person name="Fujita N."/>
        </authorList>
    </citation>
    <scope>NUCLEOTIDE SEQUENCE [LARGE SCALE GENOMIC DNA]</scope>
    <source>
        <strain evidence="5 6">NBRC 16056</strain>
    </source>
</reference>
<feature type="domain" description="Strictosidine synthase conserved region" evidence="4">
    <location>
        <begin position="87"/>
        <end position="169"/>
    </location>
</feature>
<proteinExistence type="inferred from homology"/>
<dbReference type="PANTHER" id="PTHR10426">
    <property type="entry name" value="STRICTOSIDINE SYNTHASE-RELATED"/>
    <property type="match status" value="1"/>
</dbReference>
<dbReference type="SUPFAM" id="SSF63829">
    <property type="entry name" value="Calcium-dependent phosphotriesterase"/>
    <property type="match status" value="1"/>
</dbReference>
<comment type="caution">
    <text evidence="5">The sequence shown here is derived from an EMBL/GenBank/DDBJ whole genome shotgun (WGS) entry which is preliminary data.</text>
</comment>
<accession>L7L9K6</accession>
<evidence type="ECO:0000313" key="6">
    <source>
        <dbReference type="Proteomes" id="UP000053405"/>
    </source>
</evidence>
<protein>
    <recommendedName>
        <fullName evidence="4">Strictosidine synthase conserved region domain-containing protein</fullName>
    </recommendedName>
</protein>
<dbReference type="InterPro" id="IPR011042">
    <property type="entry name" value="6-blade_b-propeller_TolB-like"/>
</dbReference>
<evidence type="ECO:0000256" key="3">
    <source>
        <dbReference type="ARBA" id="ARBA00023180"/>
    </source>
</evidence>
<organism evidence="5 6">
    <name type="scientific">Gordonia hirsuta DSM 44140 = NBRC 16056</name>
    <dbReference type="NCBI Taxonomy" id="1121927"/>
    <lineage>
        <taxon>Bacteria</taxon>
        <taxon>Bacillati</taxon>
        <taxon>Actinomycetota</taxon>
        <taxon>Actinomycetes</taxon>
        <taxon>Mycobacteriales</taxon>
        <taxon>Gordoniaceae</taxon>
        <taxon>Gordonia</taxon>
    </lineage>
</organism>
<evidence type="ECO:0000256" key="1">
    <source>
        <dbReference type="ARBA" id="ARBA00009191"/>
    </source>
</evidence>
<keyword evidence="6" id="KW-1185">Reference proteome</keyword>
<evidence type="ECO:0000256" key="2">
    <source>
        <dbReference type="ARBA" id="ARBA00022553"/>
    </source>
</evidence>
<keyword evidence="2" id="KW-0597">Phosphoprotein</keyword>
<gene>
    <name evidence="5" type="ORF">GOHSU_22_00540</name>
</gene>
<evidence type="ECO:0000259" key="4">
    <source>
        <dbReference type="Pfam" id="PF03088"/>
    </source>
</evidence>
<name>L7L9K6_9ACTN</name>
<dbReference type="Pfam" id="PF03088">
    <property type="entry name" value="Str_synth"/>
    <property type="match status" value="1"/>
</dbReference>
<dbReference type="PANTHER" id="PTHR10426:SF88">
    <property type="entry name" value="ADIPOCYTE PLASMA MEMBRANE-ASSOCIATED PROTEIN HEMOMUCIN-RELATED"/>
    <property type="match status" value="1"/>
</dbReference>
<dbReference type="Gene3D" id="2.120.10.30">
    <property type="entry name" value="TolB, C-terminal domain"/>
    <property type="match status" value="1"/>
</dbReference>
<dbReference type="EMBL" id="BANT01000022">
    <property type="protein sequence ID" value="GAC57594.1"/>
    <property type="molecule type" value="Genomic_DNA"/>
</dbReference>
<dbReference type="GO" id="GO:0016787">
    <property type="term" value="F:hydrolase activity"/>
    <property type="evidence" value="ECO:0007669"/>
    <property type="project" value="TreeGrafter"/>
</dbReference>
<comment type="similarity">
    <text evidence="1">Belongs to the strictosidine synthase family.</text>
</comment>